<dbReference type="GO" id="GO:0022857">
    <property type="term" value="F:transmembrane transporter activity"/>
    <property type="evidence" value="ECO:0007669"/>
    <property type="project" value="InterPro"/>
</dbReference>
<keyword evidence="4 6" id="KW-1133">Transmembrane helix</keyword>
<organism evidence="8 9">
    <name type="scientific">Pseudomonas cichorii</name>
    <dbReference type="NCBI Taxonomy" id="36746"/>
    <lineage>
        <taxon>Bacteria</taxon>
        <taxon>Pseudomonadati</taxon>
        <taxon>Pseudomonadota</taxon>
        <taxon>Gammaproteobacteria</taxon>
        <taxon>Pseudomonadales</taxon>
        <taxon>Pseudomonadaceae</taxon>
        <taxon>Pseudomonas</taxon>
    </lineage>
</organism>
<feature type="transmembrane region" description="Helical" evidence="6">
    <location>
        <begin position="305"/>
        <end position="326"/>
    </location>
</feature>
<dbReference type="Proteomes" id="UP000277236">
    <property type="component" value="Unassembled WGS sequence"/>
</dbReference>
<name>A0A3M4LP19_PSECI</name>
<keyword evidence="3 6" id="KW-0812">Transmembrane</keyword>
<dbReference type="Pfam" id="PF07690">
    <property type="entry name" value="MFS_1"/>
    <property type="match status" value="1"/>
</dbReference>
<feature type="transmembrane region" description="Helical" evidence="6">
    <location>
        <begin position="124"/>
        <end position="145"/>
    </location>
</feature>
<dbReference type="PANTHER" id="PTHR42718">
    <property type="entry name" value="MAJOR FACILITATOR SUPERFAMILY MULTIDRUG TRANSPORTER MFSC"/>
    <property type="match status" value="1"/>
</dbReference>
<feature type="transmembrane region" description="Helical" evidence="6">
    <location>
        <begin position="410"/>
        <end position="430"/>
    </location>
</feature>
<feature type="transmembrane region" description="Helical" evidence="6">
    <location>
        <begin position="83"/>
        <end position="103"/>
    </location>
</feature>
<dbReference type="InterPro" id="IPR036259">
    <property type="entry name" value="MFS_trans_sf"/>
</dbReference>
<sequence length="569" mass="61910">MQDRIYPGAGPEFRASLHSAQRCGCIRASCTLIRCLNVNFPQRLAFLNCRGFQSLWNRFFMSSLSSIAPQTARPVAATFGPQVVIGLLGVLLAVLIAGINEGVTRTAMADIRGAMFIGADEASWLIAGYSAASVAAMAFAPWFAVTLSLRRFTLGAISAFVLLALLCPLAPNYPSLLMLRILQGLAAGCLPPMLMTVALRFLPPDIKLYGLAGYALTATFAPGMGTPLAALWTEYFNWKWTFWQVIPPCLLAMVAVVHGIPQDPLRLERFKQFNWRGLLLGLPAIAALVIGMLQGNRLDWFESRLICGLLGGGLLLLVAFMINEWFTPVPFFKLQMLGSRNLSHALLTLGGLLVVLTAVAFIPSAYLAQVHGYRPLQTAPLMLIVALPQLLVLPLVAGLCNIRWIDCRWVLALGLGLLALYCALATHMTWEWIRDNFYALQLLQIIAQPMAVMPLLMQATGGIAPPDGPFASAWFNTVRGLAAVLATGVLEALTTARQHFHSTMLVDHLGNSPLLATDDSVAALSQRLHEQVVVLTSADLYWCMGWLAAALILLIPLMPGRVYPPRALN</sequence>
<keyword evidence="2" id="KW-0813">Transport</keyword>
<feature type="transmembrane region" description="Helical" evidence="6">
    <location>
        <begin position="346"/>
        <end position="368"/>
    </location>
</feature>
<evidence type="ECO:0000256" key="6">
    <source>
        <dbReference type="SAM" id="Phobius"/>
    </source>
</evidence>
<comment type="caution">
    <text evidence="8">The sequence shown here is derived from an EMBL/GenBank/DDBJ whole genome shotgun (WGS) entry which is preliminary data.</text>
</comment>
<feature type="transmembrane region" description="Helical" evidence="6">
    <location>
        <begin position="181"/>
        <end position="202"/>
    </location>
</feature>
<feature type="transmembrane region" description="Helical" evidence="6">
    <location>
        <begin position="240"/>
        <end position="261"/>
    </location>
</feature>
<evidence type="ECO:0000313" key="8">
    <source>
        <dbReference type="EMBL" id="RMQ43235.1"/>
    </source>
</evidence>
<dbReference type="PANTHER" id="PTHR42718:SF9">
    <property type="entry name" value="MAJOR FACILITATOR SUPERFAMILY MULTIDRUG TRANSPORTER MFSC"/>
    <property type="match status" value="1"/>
</dbReference>
<evidence type="ECO:0000256" key="2">
    <source>
        <dbReference type="ARBA" id="ARBA00022448"/>
    </source>
</evidence>
<feature type="transmembrane region" description="Helical" evidence="6">
    <location>
        <begin position="540"/>
        <end position="559"/>
    </location>
</feature>
<reference evidence="8 9" key="1">
    <citation type="submission" date="2018-08" db="EMBL/GenBank/DDBJ databases">
        <title>Recombination of ecologically and evolutionarily significant loci maintains genetic cohesion in the Pseudomonas syringae species complex.</title>
        <authorList>
            <person name="Dillon M."/>
            <person name="Thakur S."/>
            <person name="Almeida R.N.D."/>
            <person name="Weir B.S."/>
            <person name="Guttman D.S."/>
        </authorList>
    </citation>
    <scope>NUCLEOTIDE SEQUENCE [LARGE SCALE GENOMIC DNA]</scope>
    <source>
        <strain evidence="8 9">ICMP 3353</strain>
    </source>
</reference>
<comment type="subcellular location">
    <subcellularLocation>
        <location evidence="1">Membrane</location>
        <topology evidence="1">Multi-pass membrane protein</topology>
    </subcellularLocation>
</comment>
<feature type="transmembrane region" description="Helical" evidence="6">
    <location>
        <begin position="151"/>
        <end position="169"/>
    </location>
</feature>
<evidence type="ECO:0000256" key="5">
    <source>
        <dbReference type="ARBA" id="ARBA00023136"/>
    </source>
</evidence>
<dbReference type="AlphaFoldDB" id="A0A3M4LP19"/>
<evidence type="ECO:0000256" key="3">
    <source>
        <dbReference type="ARBA" id="ARBA00022692"/>
    </source>
</evidence>
<dbReference type="EMBL" id="RBRE01000070">
    <property type="protein sequence ID" value="RMQ43235.1"/>
    <property type="molecule type" value="Genomic_DNA"/>
</dbReference>
<keyword evidence="5 6" id="KW-0472">Membrane</keyword>
<dbReference type="Gene3D" id="1.20.1250.20">
    <property type="entry name" value="MFS general substrate transporter like domains"/>
    <property type="match status" value="1"/>
</dbReference>
<gene>
    <name evidence="8" type="ORF">ALQ04_100427</name>
</gene>
<feature type="transmembrane region" description="Helical" evidence="6">
    <location>
        <begin position="273"/>
        <end position="293"/>
    </location>
</feature>
<dbReference type="InterPro" id="IPR020846">
    <property type="entry name" value="MFS_dom"/>
</dbReference>
<protein>
    <submittedName>
        <fullName evidence="8">Major facilitator family transporter</fullName>
    </submittedName>
</protein>
<evidence type="ECO:0000313" key="9">
    <source>
        <dbReference type="Proteomes" id="UP000277236"/>
    </source>
</evidence>
<dbReference type="SUPFAM" id="SSF103473">
    <property type="entry name" value="MFS general substrate transporter"/>
    <property type="match status" value="1"/>
</dbReference>
<evidence type="ECO:0000259" key="7">
    <source>
        <dbReference type="PROSITE" id="PS50850"/>
    </source>
</evidence>
<dbReference type="PROSITE" id="PS50850">
    <property type="entry name" value="MFS"/>
    <property type="match status" value="1"/>
</dbReference>
<feature type="domain" description="Major facilitator superfamily (MFS) profile" evidence="7">
    <location>
        <begin position="86"/>
        <end position="500"/>
    </location>
</feature>
<dbReference type="InterPro" id="IPR011701">
    <property type="entry name" value="MFS"/>
</dbReference>
<evidence type="ECO:0000256" key="1">
    <source>
        <dbReference type="ARBA" id="ARBA00004141"/>
    </source>
</evidence>
<feature type="transmembrane region" description="Helical" evidence="6">
    <location>
        <begin position="208"/>
        <end position="233"/>
    </location>
</feature>
<accession>A0A3M4LP19</accession>
<evidence type="ECO:0000256" key="4">
    <source>
        <dbReference type="ARBA" id="ARBA00022989"/>
    </source>
</evidence>
<proteinExistence type="predicted"/>
<dbReference type="GO" id="GO:0016020">
    <property type="term" value="C:membrane"/>
    <property type="evidence" value="ECO:0007669"/>
    <property type="project" value="UniProtKB-SubCell"/>
</dbReference>
<feature type="transmembrane region" description="Helical" evidence="6">
    <location>
        <begin position="380"/>
        <end position="404"/>
    </location>
</feature>